<dbReference type="InterPro" id="IPR017853">
    <property type="entry name" value="GH"/>
</dbReference>
<comment type="caution">
    <text evidence="2">The sequence shown here is derived from an EMBL/GenBank/DDBJ whole genome shotgun (WGS) entry which is preliminary data.</text>
</comment>
<evidence type="ECO:0000313" key="3">
    <source>
        <dbReference type="Proteomes" id="UP001197247"/>
    </source>
</evidence>
<feature type="signal peptide" evidence="1">
    <location>
        <begin position="1"/>
        <end position="35"/>
    </location>
</feature>
<dbReference type="Gene3D" id="3.20.20.80">
    <property type="entry name" value="Glycosidases"/>
    <property type="match status" value="1"/>
</dbReference>
<protein>
    <recommendedName>
        <fullName evidence="4">Beta-xylosidase</fullName>
    </recommendedName>
</protein>
<gene>
    <name evidence="2" type="ORF">KIH74_06125</name>
</gene>
<accession>A0ABS5TEH2</accession>
<evidence type="ECO:0000313" key="2">
    <source>
        <dbReference type="EMBL" id="MBT0768493.1"/>
    </source>
</evidence>
<keyword evidence="1" id="KW-0732">Signal</keyword>
<name>A0ABS5TEH2_9ACTN</name>
<dbReference type="EMBL" id="JAHBAY010000002">
    <property type="protein sequence ID" value="MBT0768493.1"/>
    <property type="molecule type" value="Genomic_DNA"/>
</dbReference>
<proteinExistence type="predicted"/>
<feature type="chain" id="PRO_5046700375" description="Beta-xylosidase" evidence="1">
    <location>
        <begin position="36"/>
        <end position="457"/>
    </location>
</feature>
<evidence type="ECO:0000256" key="1">
    <source>
        <dbReference type="SAM" id="SignalP"/>
    </source>
</evidence>
<dbReference type="SUPFAM" id="SSF51445">
    <property type="entry name" value="(Trans)glycosidases"/>
    <property type="match status" value="1"/>
</dbReference>
<organism evidence="2 3">
    <name type="scientific">Kineosporia corallincola</name>
    <dbReference type="NCBI Taxonomy" id="2835133"/>
    <lineage>
        <taxon>Bacteria</taxon>
        <taxon>Bacillati</taxon>
        <taxon>Actinomycetota</taxon>
        <taxon>Actinomycetes</taxon>
        <taxon>Kineosporiales</taxon>
        <taxon>Kineosporiaceae</taxon>
        <taxon>Kineosporia</taxon>
    </lineage>
</organism>
<dbReference type="RefSeq" id="WP_214154787.1">
    <property type="nucleotide sequence ID" value="NZ_JAHBAY010000002.1"/>
</dbReference>
<evidence type="ECO:0008006" key="4">
    <source>
        <dbReference type="Google" id="ProtNLM"/>
    </source>
</evidence>
<sequence>MPTSPGATRRPYLIAVLALLASLFAVVQPAGPAAAAVDGMTVDMSTYGGTPTYRASGFIYGLGQNGSTPAASLQSQIKATELRAGGSQIGCPAGGYVNGSDTARWNAEKAYYARAKTTGAHLEMILAGLWGADGVCTVPRWPGDGGNWSEYTAFVSQVIADVKAAGMTGSDVRWDLWNEPNIFFWGASQAQYLEMVRRGTLQIRAALPGAVIEGPSCACNPADAWFTTYLDYVKANGVVPDILSWHALPGDPAVDAANARSALAARGMSVAGLDVNEYGAYGAEQQPGPSAWYIARLERGNADGARANWGMVGATPSLYDTMGWLVTANANQPMGQWWVYERYAEQTGQRTKITPGGNAAHDGIVFQDAAIHKSIGIYGATPSAATGQVGVTYTNIPSWLQKSSTIHVRVERMPSTNAYVAAPTVVSEGRVAFTGDTLTVNLDWTNNLDAYAVILTA</sequence>
<keyword evidence="3" id="KW-1185">Reference proteome</keyword>
<reference evidence="2 3" key="1">
    <citation type="submission" date="2021-05" db="EMBL/GenBank/DDBJ databases">
        <title>Kineosporia and Streptomyces sp. nov. two new marine actinobacteria isolated from Coral.</title>
        <authorList>
            <person name="Buangrab K."/>
            <person name="Sutthacheep M."/>
            <person name="Yeemin T."/>
            <person name="Harunari E."/>
            <person name="Igarashi Y."/>
            <person name="Kanchanasin P."/>
            <person name="Tanasupawat S."/>
            <person name="Phongsopitanun W."/>
        </authorList>
    </citation>
    <scope>NUCLEOTIDE SEQUENCE [LARGE SCALE GENOMIC DNA]</scope>
    <source>
        <strain evidence="2 3">J2-2</strain>
    </source>
</reference>
<dbReference type="Proteomes" id="UP001197247">
    <property type="component" value="Unassembled WGS sequence"/>
</dbReference>